<dbReference type="Proteomes" id="UP000241434">
    <property type="component" value="Unassembled WGS sequence"/>
</dbReference>
<evidence type="ECO:0000259" key="1">
    <source>
        <dbReference type="Pfam" id="PF00364"/>
    </source>
</evidence>
<dbReference type="Gene3D" id="2.40.50.100">
    <property type="match status" value="1"/>
</dbReference>
<dbReference type="Pfam" id="PF00364">
    <property type="entry name" value="Biotin_lipoyl"/>
    <property type="match status" value="1"/>
</dbReference>
<dbReference type="InterPro" id="IPR011053">
    <property type="entry name" value="Single_hybrid_motif"/>
</dbReference>
<gene>
    <name evidence="2" type="ORF">UF10_08455</name>
</gene>
<dbReference type="EMBL" id="JYGE01000007">
    <property type="protein sequence ID" value="PSJ30882.1"/>
    <property type="molecule type" value="Genomic_DNA"/>
</dbReference>
<dbReference type="RefSeq" id="WP_106777374.1">
    <property type="nucleotide sequence ID" value="NZ_JBGGGQ010000003.1"/>
</dbReference>
<proteinExistence type="predicted"/>
<dbReference type="InterPro" id="IPR000089">
    <property type="entry name" value="Biotin_lipoyl"/>
</dbReference>
<name>A0A2P7PYU1_9FIRM</name>
<keyword evidence="3" id="KW-1185">Reference proteome</keyword>
<organism evidence="2 3">
    <name type="scientific">Peptostreptococcus russellii</name>
    <dbReference type="NCBI Taxonomy" id="215200"/>
    <lineage>
        <taxon>Bacteria</taxon>
        <taxon>Bacillati</taxon>
        <taxon>Bacillota</taxon>
        <taxon>Clostridia</taxon>
        <taxon>Peptostreptococcales</taxon>
        <taxon>Peptostreptococcaceae</taxon>
        <taxon>Peptostreptococcus</taxon>
    </lineage>
</organism>
<protein>
    <recommendedName>
        <fullName evidence="1">Lipoyl-binding domain-containing protein</fullName>
    </recommendedName>
</protein>
<evidence type="ECO:0000313" key="3">
    <source>
        <dbReference type="Proteomes" id="UP000241434"/>
    </source>
</evidence>
<evidence type="ECO:0000313" key="2">
    <source>
        <dbReference type="EMBL" id="PSJ30882.1"/>
    </source>
</evidence>
<dbReference type="OrthoDB" id="9805770at2"/>
<sequence>MREKIKVPKVNDCCSVSKLHEWKVDLGESFKSGDVVCVIDNLSDKHSIKASKGGILVEKIIYENSIVEDSQIIGVFEVDPEDEGDDSNSPALEFVYKILSKIRKNDKQ</sequence>
<comment type="caution">
    <text evidence="2">The sequence shown here is derived from an EMBL/GenBank/DDBJ whole genome shotgun (WGS) entry which is preliminary data.</text>
</comment>
<feature type="domain" description="Lipoyl-binding" evidence="1">
    <location>
        <begin position="4"/>
        <end position="74"/>
    </location>
</feature>
<reference evidence="2" key="1">
    <citation type="thesis" date="2015" institute="Rutgers" country="The State University of New Jersey, 14 College Farm Rd., New Brunswick, NJ, USA">
        <title>Ammonia toxicity in bacteria and its implications for treatment of and resource recovery from highly nitrogenous organic wastes.</title>
        <authorList>
            <person name="Luther A.K."/>
        </authorList>
    </citation>
    <scope>NUCLEOTIDE SEQUENCE</scope>
    <source>
        <strain evidence="2">RT-10B</strain>
    </source>
</reference>
<dbReference type="SUPFAM" id="SSF51230">
    <property type="entry name" value="Single hybrid motif"/>
    <property type="match status" value="1"/>
</dbReference>
<dbReference type="AlphaFoldDB" id="A0A2P7PYU1"/>
<accession>A0A2P7PYU1</accession>